<proteinExistence type="predicted"/>
<evidence type="ECO:0000313" key="2">
    <source>
        <dbReference type="EMBL" id="KAJ8382626.1"/>
    </source>
</evidence>
<evidence type="ECO:0000256" key="1">
    <source>
        <dbReference type="SAM" id="MobiDB-lite"/>
    </source>
</evidence>
<organism evidence="2 3">
    <name type="scientific">Synaphobranchus kaupii</name>
    <name type="common">Kaup's arrowtooth eel</name>
    <dbReference type="NCBI Taxonomy" id="118154"/>
    <lineage>
        <taxon>Eukaryota</taxon>
        <taxon>Metazoa</taxon>
        <taxon>Chordata</taxon>
        <taxon>Craniata</taxon>
        <taxon>Vertebrata</taxon>
        <taxon>Euteleostomi</taxon>
        <taxon>Actinopterygii</taxon>
        <taxon>Neopterygii</taxon>
        <taxon>Teleostei</taxon>
        <taxon>Anguilliformes</taxon>
        <taxon>Synaphobranchidae</taxon>
        <taxon>Synaphobranchus</taxon>
    </lineage>
</organism>
<accession>A0A9Q1GFL2</accession>
<protein>
    <submittedName>
        <fullName evidence="2">Uncharacterized protein</fullName>
    </submittedName>
</protein>
<feature type="compositionally biased region" description="Basic and acidic residues" evidence="1">
    <location>
        <begin position="40"/>
        <end position="54"/>
    </location>
</feature>
<dbReference type="AlphaFoldDB" id="A0A9Q1GFL2"/>
<sequence length="126" mass="13385">MCTRSRHGARAAGAGQLRSGNADPSGGRIRKVTSARPHSCRGEGRGHVPQRKCDSTGNADRFGPASPCESPRWFKGPGSPTGRAKHYTCGMRRSNLGSRLSGLNMCPSFEAISDRASGHHLDLPDS</sequence>
<dbReference type="Proteomes" id="UP001152622">
    <property type="component" value="Chromosome 1"/>
</dbReference>
<reference evidence="2" key="1">
    <citation type="journal article" date="2023" name="Science">
        <title>Genome structures resolve the early diversification of teleost fishes.</title>
        <authorList>
            <person name="Parey E."/>
            <person name="Louis A."/>
            <person name="Montfort J."/>
            <person name="Bouchez O."/>
            <person name="Roques C."/>
            <person name="Iampietro C."/>
            <person name="Lluch J."/>
            <person name="Castinel A."/>
            <person name="Donnadieu C."/>
            <person name="Desvignes T."/>
            <person name="Floi Bucao C."/>
            <person name="Jouanno E."/>
            <person name="Wen M."/>
            <person name="Mejri S."/>
            <person name="Dirks R."/>
            <person name="Jansen H."/>
            <person name="Henkel C."/>
            <person name="Chen W.J."/>
            <person name="Zahm M."/>
            <person name="Cabau C."/>
            <person name="Klopp C."/>
            <person name="Thompson A.W."/>
            <person name="Robinson-Rechavi M."/>
            <person name="Braasch I."/>
            <person name="Lecointre G."/>
            <person name="Bobe J."/>
            <person name="Postlethwait J.H."/>
            <person name="Berthelot C."/>
            <person name="Roest Crollius H."/>
            <person name="Guiguen Y."/>
        </authorList>
    </citation>
    <scope>NUCLEOTIDE SEQUENCE</scope>
    <source>
        <strain evidence="2">WJC10195</strain>
    </source>
</reference>
<gene>
    <name evidence="2" type="ORF">SKAU_G00034040</name>
</gene>
<feature type="region of interest" description="Disordered" evidence="1">
    <location>
        <begin position="1"/>
        <end position="86"/>
    </location>
</feature>
<dbReference type="EMBL" id="JAINUF010000001">
    <property type="protein sequence ID" value="KAJ8382626.1"/>
    <property type="molecule type" value="Genomic_DNA"/>
</dbReference>
<keyword evidence="3" id="KW-1185">Reference proteome</keyword>
<feature type="compositionally biased region" description="Low complexity" evidence="1">
    <location>
        <begin position="10"/>
        <end position="20"/>
    </location>
</feature>
<comment type="caution">
    <text evidence="2">The sequence shown here is derived from an EMBL/GenBank/DDBJ whole genome shotgun (WGS) entry which is preliminary data.</text>
</comment>
<name>A0A9Q1GFL2_SYNKA</name>
<evidence type="ECO:0000313" key="3">
    <source>
        <dbReference type="Proteomes" id="UP001152622"/>
    </source>
</evidence>